<keyword evidence="2" id="KW-1185">Reference proteome</keyword>
<reference evidence="1" key="1">
    <citation type="submission" date="2023-09" db="EMBL/GenBank/DDBJ databases">
        <title>Flavobacterium sp. 20NA77.7 isolated from freshwater.</title>
        <authorList>
            <person name="Le V."/>
            <person name="Ko S.-R."/>
            <person name="Ahn C.-Y."/>
            <person name="Oh H.-M."/>
        </authorList>
    </citation>
    <scope>NUCLEOTIDE SEQUENCE</scope>
    <source>
        <strain evidence="1">20NA77.7</strain>
    </source>
</reference>
<protein>
    <submittedName>
        <fullName evidence="1">Peptidoglycan-binding protein LysM</fullName>
    </submittedName>
</protein>
<evidence type="ECO:0000313" key="1">
    <source>
        <dbReference type="EMBL" id="WMW77346.1"/>
    </source>
</evidence>
<name>A0ABY9R7V4_9FLAO</name>
<sequence>MRKDIIVFGVTIALLVIISSSFRAFDSATIKNFHISENEIFKYHVPSKEESLKMNVVAPYVGKTFTGFKQALAAKESAGLYGLVNAYGYMGKYQFGRKTLRNVGVHDFKHFLNNPEIQERAFDALLSINKWELRKEIKKYAGKTIKGVEITESGLLAAAHLGGAGSVKTFLRSNGKNGFRDGFGTSIKTYLRRFKGFDTTVIEPNRFAKI</sequence>
<dbReference type="RefSeq" id="WP_309531721.1">
    <property type="nucleotide sequence ID" value="NZ_CP133721.1"/>
</dbReference>
<accession>A0ABY9R7V4</accession>
<dbReference type="EMBL" id="CP133721">
    <property type="protein sequence ID" value="WMW77346.1"/>
    <property type="molecule type" value="Genomic_DNA"/>
</dbReference>
<organism evidence="1 2">
    <name type="scientific">Flavobacterium nakdongensis</name>
    <dbReference type="NCBI Taxonomy" id="3073563"/>
    <lineage>
        <taxon>Bacteria</taxon>
        <taxon>Pseudomonadati</taxon>
        <taxon>Bacteroidota</taxon>
        <taxon>Flavobacteriia</taxon>
        <taxon>Flavobacteriales</taxon>
        <taxon>Flavobacteriaceae</taxon>
        <taxon>Flavobacterium</taxon>
    </lineage>
</organism>
<evidence type="ECO:0000313" key="2">
    <source>
        <dbReference type="Proteomes" id="UP001180481"/>
    </source>
</evidence>
<dbReference type="Proteomes" id="UP001180481">
    <property type="component" value="Chromosome"/>
</dbReference>
<gene>
    <name evidence="1" type="ORF">RF683_07570</name>
</gene>
<proteinExistence type="predicted"/>